<accession>A0A2C9TZU1</accession>
<dbReference type="AlphaFoldDB" id="A0A2C9TZU1"/>
<reference evidence="1" key="1">
    <citation type="submission" date="2016-02" db="EMBL/GenBank/DDBJ databases">
        <title>WGS assembly of Manihot esculenta.</title>
        <authorList>
            <person name="Bredeson J.V."/>
            <person name="Prochnik S.E."/>
            <person name="Lyons J.B."/>
            <person name="Schmutz J."/>
            <person name="Grimwood J."/>
            <person name="Vrebalov J."/>
            <person name="Bart R.S."/>
            <person name="Amuge T."/>
            <person name="Ferguson M.E."/>
            <person name="Green R."/>
            <person name="Putnam N."/>
            <person name="Stites J."/>
            <person name="Rounsley S."/>
            <person name="Rokhsar D.S."/>
        </authorList>
    </citation>
    <scope>NUCLEOTIDE SEQUENCE [LARGE SCALE GENOMIC DNA]</scope>
    <source>
        <tissue evidence="1">Leaf</tissue>
    </source>
</reference>
<gene>
    <name evidence="1" type="ORF">MANES_18G016600</name>
</gene>
<organism evidence="1">
    <name type="scientific">Manihot esculenta</name>
    <name type="common">Cassava</name>
    <name type="synonym">Jatropha manihot</name>
    <dbReference type="NCBI Taxonomy" id="3983"/>
    <lineage>
        <taxon>Eukaryota</taxon>
        <taxon>Viridiplantae</taxon>
        <taxon>Streptophyta</taxon>
        <taxon>Embryophyta</taxon>
        <taxon>Tracheophyta</taxon>
        <taxon>Spermatophyta</taxon>
        <taxon>Magnoliopsida</taxon>
        <taxon>eudicotyledons</taxon>
        <taxon>Gunneridae</taxon>
        <taxon>Pentapetalae</taxon>
        <taxon>rosids</taxon>
        <taxon>fabids</taxon>
        <taxon>Malpighiales</taxon>
        <taxon>Euphorbiaceae</taxon>
        <taxon>Crotonoideae</taxon>
        <taxon>Manihoteae</taxon>
        <taxon>Manihot</taxon>
    </lineage>
</organism>
<evidence type="ECO:0000313" key="1">
    <source>
        <dbReference type="EMBL" id="OAY22668.1"/>
    </source>
</evidence>
<name>A0A2C9TZU1_MANES</name>
<proteinExistence type="predicted"/>
<protein>
    <submittedName>
        <fullName evidence="1">Uncharacterized protein</fullName>
    </submittedName>
</protein>
<dbReference type="EMBL" id="CM004404">
    <property type="protein sequence ID" value="OAY22668.1"/>
    <property type="molecule type" value="Genomic_DNA"/>
</dbReference>
<sequence>MCISFTRSGLCQLETTYHLLYCYMGQQQQTVSSLNWALSEVIDQCSRVHHTLSKTKNLELHLDPGIQLSPKGHSYADYCALRCFIRHLRKPICIAAAVC</sequence>